<feature type="compositionally biased region" description="Basic residues" evidence="1">
    <location>
        <begin position="69"/>
        <end position="80"/>
    </location>
</feature>
<sequence length="139" mass="15269">MASRKRSRFLSLLPGVHWTPTDISPRSTNQPRSPSQLTKTNQKQTSRVSCFVRAHDATTDASSSSTSKPTHHTPRPRKPTLRLPSKPTARAPTPTHAQAQSPLFAKLPLELRRMVYEGRAGKEGGEGVYVSGLGRGKEM</sequence>
<dbReference type="Pfam" id="PF24864">
    <property type="entry name" value="DUF7730"/>
    <property type="match status" value="1"/>
</dbReference>
<dbReference type="AlphaFoldDB" id="E5A4V2"/>
<dbReference type="EMBL" id="FP929134">
    <property type="protein sequence ID" value="CBX98650.1"/>
    <property type="molecule type" value="Genomic_DNA"/>
</dbReference>
<evidence type="ECO:0000259" key="2">
    <source>
        <dbReference type="Pfam" id="PF24864"/>
    </source>
</evidence>
<feature type="compositionally biased region" description="Polar residues" evidence="1">
    <location>
        <begin position="21"/>
        <end position="48"/>
    </location>
</feature>
<proteinExistence type="predicted"/>
<feature type="compositionally biased region" description="Low complexity" evidence="1">
    <location>
        <begin position="59"/>
        <end position="68"/>
    </location>
</feature>
<dbReference type="Proteomes" id="UP000002668">
    <property type="component" value="Genome"/>
</dbReference>
<evidence type="ECO:0000256" key="1">
    <source>
        <dbReference type="SAM" id="MobiDB-lite"/>
    </source>
</evidence>
<reference evidence="4" key="1">
    <citation type="journal article" date="2011" name="Nat. Commun.">
        <title>Effector diversification within compartments of the Leptosphaeria maculans genome affected by Repeat-Induced Point mutations.</title>
        <authorList>
            <person name="Rouxel T."/>
            <person name="Grandaubert J."/>
            <person name="Hane J.K."/>
            <person name="Hoede C."/>
            <person name="van de Wouw A.P."/>
            <person name="Couloux A."/>
            <person name="Dominguez V."/>
            <person name="Anthouard V."/>
            <person name="Bally P."/>
            <person name="Bourras S."/>
            <person name="Cozijnsen A.J."/>
            <person name="Ciuffetti L.M."/>
            <person name="Degrave A."/>
            <person name="Dilmaghani A."/>
            <person name="Duret L."/>
            <person name="Fudal I."/>
            <person name="Goodwin S.B."/>
            <person name="Gout L."/>
            <person name="Glaser N."/>
            <person name="Linglin J."/>
            <person name="Kema G.H.J."/>
            <person name="Lapalu N."/>
            <person name="Lawrence C.B."/>
            <person name="May K."/>
            <person name="Meyer M."/>
            <person name="Ollivier B."/>
            <person name="Poulain J."/>
            <person name="Schoch C.L."/>
            <person name="Simon A."/>
            <person name="Spatafora J.W."/>
            <person name="Stachowiak A."/>
            <person name="Turgeon B.G."/>
            <person name="Tyler B.M."/>
            <person name="Vincent D."/>
            <person name="Weissenbach J."/>
            <person name="Amselem J."/>
            <person name="Quesneville H."/>
            <person name="Oliver R.P."/>
            <person name="Wincker P."/>
            <person name="Balesdent M.-H."/>
            <person name="Howlett B.J."/>
        </authorList>
    </citation>
    <scope>NUCLEOTIDE SEQUENCE [LARGE SCALE GENOMIC DNA]</scope>
    <source>
        <strain evidence="4">JN3 / isolate v23.1.3 / race Av1-4-5-6-7-8</strain>
    </source>
</reference>
<dbReference type="InParanoid" id="E5A4V2"/>
<feature type="domain" description="DUF7730" evidence="2">
    <location>
        <begin position="96"/>
        <end position="118"/>
    </location>
</feature>
<organism evidence="4">
    <name type="scientific">Leptosphaeria maculans (strain JN3 / isolate v23.1.3 / race Av1-4-5-6-7-8)</name>
    <name type="common">Blackleg fungus</name>
    <name type="synonym">Phoma lingam</name>
    <dbReference type="NCBI Taxonomy" id="985895"/>
    <lineage>
        <taxon>Eukaryota</taxon>
        <taxon>Fungi</taxon>
        <taxon>Dikarya</taxon>
        <taxon>Ascomycota</taxon>
        <taxon>Pezizomycotina</taxon>
        <taxon>Dothideomycetes</taxon>
        <taxon>Pleosporomycetidae</taxon>
        <taxon>Pleosporales</taxon>
        <taxon>Pleosporineae</taxon>
        <taxon>Leptosphaeriaceae</taxon>
        <taxon>Plenodomus</taxon>
        <taxon>Plenodomus lingam/Leptosphaeria maculans species complex</taxon>
    </lineage>
</organism>
<evidence type="ECO:0000313" key="3">
    <source>
        <dbReference type="EMBL" id="CBX98650.1"/>
    </source>
</evidence>
<dbReference type="HOGENOM" id="CLU_1845463_0_0_1"/>
<protein>
    <submittedName>
        <fullName evidence="3">Predicted protein</fullName>
    </submittedName>
</protein>
<dbReference type="VEuPathDB" id="FungiDB:LEMA_P078890.1"/>
<name>E5A4V2_LEPMJ</name>
<gene>
    <name evidence="3" type="ORF">LEMA_P078890.1</name>
</gene>
<evidence type="ECO:0000313" key="4">
    <source>
        <dbReference type="Proteomes" id="UP000002668"/>
    </source>
</evidence>
<dbReference type="STRING" id="985895.E5A4V2"/>
<feature type="region of interest" description="Disordered" evidence="1">
    <location>
        <begin position="1"/>
        <end position="104"/>
    </location>
</feature>
<dbReference type="InterPro" id="IPR056632">
    <property type="entry name" value="DUF7730"/>
</dbReference>
<keyword evidence="4" id="KW-1185">Reference proteome</keyword>
<accession>E5A4V2</accession>
<dbReference type="OrthoDB" id="4757095at2759"/>